<evidence type="ECO:0000313" key="2">
    <source>
        <dbReference type="Proteomes" id="UP001529510"/>
    </source>
</evidence>
<dbReference type="Proteomes" id="UP001529510">
    <property type="component" value="Unassembled WGS sequence"/>
</dbReference>
<dbReference type="PANTHER" id="PTHR33064:SF37">
    <property type="entry name" value="RIBONUCLEASE H"/>
    <property type="match status" value="1"/>
</dbReference>
<sequence>MEEHLAHLQSLFIRLSQHGLIIDPAKCQFGLTTIDFLGHRITSKGAVPLPSKVDAITEFPTPHMTKALQEFLGM</sequence>
<keyword evidence="2" id="KW-1185">Reference proteome</keyword>
<dbReference type="EMBL" id="JAMKFB020000008">
    <property type="protein sequence ID" value="KAL0186663.1"/>
    <property type="molecule type" value="Genomic_DNA"/>
</dbReference>
<gene>
    <name evidence="1" type="ORF">M9458_018333</name>
</gene>
<dbReference type="AlphaFoldDB" id="A0ABD0QLS6"/>
<reference evidence="1 2" key="1">
    <citation type="submission" date="2024-05" db="EMBL/GenBank/DDBJ databases">
        <title>Genome sequencing and assembly of Indian major carp, Cirrhinus mrigala (Hamilton, 1822).</title>
        <authorList>
            <person name="Mohindra V."/>
            <person name="Chowdhury L.M."/>
            <person name="Lal K."/>
            <person name="Jena J.K."/>
        </authorList>
    </citation>
    <scope>NUCLEOTIDE SEQUENCE [LARGE SCALE GENOMIC DNA]</scope>
    <source>
        <strain evidence="1">CM1030</strain>
        <tissue evidence="1">Blood</tissue>
    </source>
</reference>
<dbReference type="SUPFAM" id="SSF56672">
    <property type="entry name" value="DNA/RNA polymerases"/>
    <property type="match status" value="1"/>
</dbReference>
<dbReference type="PANTHER" id="PTHR33064">
    <property type="entry name" value="POL PROTEIN"/>
    <property type="match status" value="1"/>
</dbReference>
<dbReference type="InterPro" id="IPR051320">
    <property type="entry name" value="Viral_Replic_Matur_Polypro"/>
</dbReference>
<evidence type="ECO:0008006" key="3">
    <source>
        <dbReference type="Google" id="ProtNLM"/>
    </source>
</evidence>
<dbReference type="InterPro" id="IPR043502">
    <property type="entry name" value="DNA/RNA_pol_sf"/>
</dbReference>
<name>A0ABD0QLS6_CIRMR</name>
<proteinExistence type="predicted"/>
<dbReference type="InterPro" id="IPR043128">
    <property type="entry name" value="Rev_trsase/Diguanyl_cyclase"/>
</dbReference>
<dbReference type="Gene3D" id="3.30.70.270">
    <property type="match status" value="1"/>
</dbReference>
<organism evidence="1 2">
    <name type="scientific">Cirrhinus mrigala</name>
    <name type="common">Mrigala</name>
    <dbReference type="NCBI Taxonomy" id="683832"/>
    <lineage>
        <taxon>Eukaryota</taxon>
        <taxon>Metazoa</taxon>
        <taxon>Chordata</taxon>
        <taxon>Craniata</taxon>
        <taxon>Vertebrata</taxon>
        <taxon>Euteleostomi</taxon>
        <taxon>Actinopterygii</taxon>
        <taxon>Neopterygii</taxon>
        <taxon>Teleostei</taxon>
        <taxon>Ostariophysi</taxon>
        <taxon>Cypriniformes</taxon>
        <taxon>Cyprinidae</taxon>
        <taxon>Labeoninae</taxon>
        <taxon>Labeonini</taxon>
        <taxon>Cirrhinus</taxon>
    </lineage>
</organism>
<protein>
    <recommendedName>
        <fullName evidence="3">Reverse transcriptase domain-containing protein</fullName>
    </recommendedName>
</protein>
<evidence type="ECO:0000313" key="1">
    <source>
        <dbReference type="EMBL" id="KAL0186663.1"/>
    </source>
</evidence>
<feature type="non-terminal residue" evidence="1">
    <location>
        <position position="74"/>
    </location>
</feature>
<comment type="caution">
    <text evidence="1">The sequence shown here is derived from an EMBL/GenBank/DDBJ whole genome shotgun (WGS) entry which is preliminary data.</text>
</comment>
<accession>A0ABD0QLS6</accession>